<dbReference type="EMBL" id="CAMXCT010002230">
    <property type="protein sequence ID" value="CAI3996705.1"/>
    <property type="molecule type" value="Genomic_DNA"/>
</dbReference>
<comment type="caution">
    <text evidence="1">The sequence shown here is derived from an EMBL/GenBank/DDBJ whole genome shotgun (WGS) entry which is preliminary data.</text>
</comment>
<name>A0A9P1CS60_9DINO</name>
<dbReference type="AlphaFoldDB" id="A0A9P1CS60"/>
<reference evidence="1" key="1">
    <citation type="submission" date="2022-10" db="EMBL/GenBank/DDBJ databases">
        <authorList>
            <person name="Chen Y."/>
            <person name="Dougan E. K."/>
            <person name="Chan C."/>
            <person name="Rhodes N."/>
            <person name="Thang M."/>
        </authorList>
    </citation>
    <scope>NUCLEOTIDE SEQUENCE</scope>
</reference>
<proteinExistence type="predicted"/>
<organism evidence="1">
    <name type="scientific">Cladocopium goreaui</name>
    <dbReference type="NCBI Taxonomy" id="2562237"/>
    <lineage>
        <taxon>Eukaryota</taxon>
        <taxon>Sar</taxon>
        <taxon>Alveolata</taxon>
        <taxon>Dinophyceae</taxon>
        <taxon>Suessiales</taxon>
        <taxon>Symbiodiniaceae</taxon>
        <taxon>Cladocopium</taxon>
    </lineage>
</organism>
<dbReference type="EMBL" id="CAMXCT020002230">
    <property type="protein sequence ID" value="CAL1150080.1"/>
    <property type="molecule type" value="Genomic_DNA"/>
</dbReference>
<evidence type="ECO:0000313" key="2">
    <source>
        <dbReference type="EMBL" id="CAL4784017.1"/>
    </source>
</evidence>
<sequence>MDHLGLFGFEVCQTISGGPLELMGDLGQNFGETMRTLATAKHLGSEAVQLAVFKLLGEHVLERMFDSAPAELADSLLAIAVFCCSRHHRLPDPALEAPWHPAVFVAAAGCLQRQVHELPAEVLLKCLRLLGVPTAEAAPQQQPHYFFIQNPDGSRTQHFGIPPAEYQQAKGGEDRNHGLLVVEILSFI</sequence>
<dbReference type="Proteomes" id="UP001152797">
    <property type="component" value="Unassembled WGS sequence"/>
</dbReference>
<evidence type="ECO:0000313" key="1">
    <source>
        <dbReference type="EMBL" id="CAI3996705.1"/>
    </source>
</evidence>
<accession>A0A9P1CS60</accession>
<evidence type="ECO:0000313" key="3">
    <source>
        <dbReference type="Proteomes" id="UP001152797"/>
    </source>
</evidence>
<protein>
    <submittedName>
        <fullName evidence="1">Uncharacterized protein</fullName>
    </submittedName>
</protein>
<keyword evidence="3" id="KW-1185">Reference proteome</keyword>
<reference evidence="2 3" key="2">
    <citation type="submission" date="2024-05" db="EMBL/GenBank/DDBJ databases">
        <authorList>
            <person name="Chen Y."/>
            <person name="Shah S."/>
            <person name="Dougan E. K."/>
            <person name="Thang M."/>
            <person name="Chan C."/>
        </authorList>
    </citation>
    <scope>NUCLEOTIDE SEQUENCE [LARGE SCALE GENOMIC DNA]</scope>
</reference>
<gene>
    <name evidence="1" type="ORF">C1SCF055_LOCUS23154</name>
</gene>
<dbReference type="EMBL" id="CAMXCT030002230">
    <property type="protein sequence ID" value="CAL4784017.1"/>
    <property type="molecule type" value="Genomic_DNA"/>
</dbReference>